<dbReference type="SUPFAM" id="SSF53335">
    <property type="entry name" value="S-adenosyl-L-methionine-dependent methyltransferases"/>
    <property type="match status" value="1"/>
</dbReference>
<dbReference type="Gene3D" id="2.20.25.110">
    <property type="entry name" value="S-adenosyl-L-methionine-dependent methyltransferases"/>
    <property type="match status" value="1"/>
</dbReference>
<keyword evidence="2" id="KW-0808">Transferase</keyword>
<dbReference type="InterPro" id="IPR041698">
    <property type="entry name" value="Methyltransf_25"/>
</dbReference>
<keyword evidence="1" id="KW-0489">Methyltransferase</keyword>
<evidence type="ECO:0000313" key="5">
    <source>
        <dbReference type="Proteomes" id="UP000215559"/>
    </source>
</evidence>
<dbReference type="PANTHER" id="PTHR43861">
    <property type="entry name" value="TRANS-ACONITATE 2-METHYLTRANSFERASE-RELATED"/>
    <property type="match status" value="1"/>
</dbReference>
<evidence type="ECO:0000313" key="4">
    <source>
        <dbReference type="EMBL" id="OYD17106.1"/>
    </source>
</evidence>
<dbReference type="PANTHER" id="PTHR43861:SF1">
    <property type="entry name" value="TRANS-ACONITATE 2-METHYLTRANSFERASE"/>
    <property type="match status" value="1"/>
</dbReference>
<dbReference type="GO" id="GO:0008168">
    <property type="term" value="F:methyltransferase activity"/>
    <property type="evidence" value="ECO:0007669"/>
    <property type="project" value="UniProtKB-KW"/>
</dbReference>
<name>A0A235BY25_UNCW3</name>
<evidence type="ECO:0000259" key="3">
    <source>
        <dbReference type="Pfam" id="PF13649"/>
    </source>
</evidence>
<feature type="domain" description="Methyltransferase" evidence="3">
    <location>
        <begin position="44"/>
        <end position="137"/>
    </location>
</feature>
<proteinExistence type="predicted"/>
<evidence type="ECO:0000256" key="1">
    <source>
        <dbReference type="ARBA" id="ARBA00022603"/>
    </source>
</evidence>
<evidence type="ECO:0000256" key="2">
    <source>
        <dbReference type="ARBA" id="ARBA00022679"/>
    </source>
</evidence>
<dbReference type="Pfam" id="PF13649">
    <property type="entry name" value="Methyltransf_25"/>
    <property type="match status" value="1"/>
</dbReference>
<comment type="caution">
    <text evidence="4">The sequence shown here is derived from an EMBL/GenBank/DDBJ whole genome shotgun (WGS) entry which is preliminary data.</text>
</comment>
<gene>
    <name evidence="4" type="ORF">CH330_00895</name>
</gene>
<dbReference type="AlphaFoldDB" id="A0A235BY25"/>
<dbReference type="GO" id="GO:0032259">
    <property type="term" value="P:methylation"/>
    <property type="evidence" value="ECO:0007669"/>
    <property type="project" value="UniProtKB-KW"/>
</dbReference>
<reference evidence="4 5" key="1">
    <citation type="submission" date="2017-07" db="EMBL/GenBank/DDBJ databases">
        <title>Recovery of genomes from metagenomes via a dereplication, aggregation, and scoring strategy.</title>
        <authorList>
            <person name="Sieber C.M."/>
            <person name="Probst A.J."/>
            <person name="Sharrar A."/>
            <person name="Thomas B.C."/>
            <person name="Hess M."/>
            <person name="Tringe S.G."/>
            <person name="Banfield J.F."/>
        </authorList>
    </citation>
    <scope>NUCLEOTIDE SEQUENCE [LARGE SCALE GENOMIC DNA]</scope>
    <source>
        <strain evidence="4">JGI_Cruoil_03_51_56</strain>
    </source>
</reference>
<dbReference type="InterPro" id="IPR029063">
    <property type="entry name" value="SAM-dependent_MTases_sf"/>
</dbReference>
<sequence>MIEKPFKRFAFCYDRFMLRFVDYKAWVDYVERVFRRFKSEPKRILDLACGTGIPTVLLAIRGYKMVGLDRSEEMLGLLEKKKRGLPIETVRGDMTDFSLDEPMDAVICLYDSANYLLTEDKLRRCFICVRQALADGGLFVFDMNTVYSLSMFWGNRTTPRNVGDIYSIWQNSYDDKTKVSTLHLTFWEGKGDGSEPAKFEEVHQERAYTRHEIKRCLEAAGFSRVRFYTHGSFLPVGPFTTRMMVVAR</sequence>
<accession>A0A235BY25</accession>
<dbReference type="EMBL" id="NOZP01000020">
    <property type="protein sequence ID" value="OYD17106.1"/>
    <property type="molecule type" value="Genomic_DNA"/>
</dbReference>
<protein>
    <recommendedName>
        <fullName evidence="3">Methyltransferase domain-containing protein</fullName>
    </recommendedName>
</protein>
<dbReference type="Gene3D" id="3.40.50.150">
    <property type="entry name" value="Vaccinia Virus protein VP39"/>
    <property type="match status" value="1"/>
</dbReference>
<dbReference type="Proteomes" id="UP000215559">
    <property type="component" value="Unassembled WGS sequence"/>
</dbReference>
<organism evidence="4 5">
    <name type="scientific">candidate division WOR-3 bacterium JGI_Cruoil_03_51_56</name>
    <dbReference type="NCBI Taxonomy" id="1973747"/>
    <lineage>
        <taxon>Bacteria</taxon>
        <taxon>Bacteria division WOR-3</taxon>
    </lineage>
</organism>
<dbReference type="CDD" id="cd02440">
    <property type="entry name" value="AdoMet_MTases"/>
    <property type="match status" value="1"/>
</dbReference>